<proteinExistence type="predicted"/>
<evidence type="ECO:0000256" key="1">
    <source>
        <dbReference type="SAM" id="Phobius"/>
    </source>
</evidence>
<protein>
    <submittedName>
        <fullName evidence="2">Uncharacterized protein</fullName>
    </submittedName>
</protein>
<keyword evidence="1" id="KW-0812">Transmembrane</keyword>
<accession>A0A1I5QA25</accession>
<dbReference type="RefSeq" id="WP_139220767.1">
    <property type="nucleotide sequence ID" value="NZ_FOWP01000011.1"/>
</dbReference>
<gene>
    <name evidence="2" type="ORF">SAMN05216601_11171</name>
</gene>
<evidence type="ECO:0000313" key="3">
    <source>
        <dbReference type="Proteomes" id="UP000182400"/>
    </source>
</evidence>
<sequence length="406" mass="45923">MSPQDLQTASSIIGMIGGILGLIVFLDTYALKFKPEIIISTKLYFKYRTDTKHEILKNVDLESVVIKIEIINKRAKSGRIDDFAIRIYDSSSISPTPLMLYAENTLSDTPIKSSPTLLNITPFSPISVLAKTSKTVVVEFKPEKYLSAIIDPQGSTRLELLSYTTESGWKSTPTYSPHFFLPYNEEFPDDGLIELSLFDSDLIRKKASTPLPKPKTSVYEGLSDKEIQFKIRKPYYMILSLSSKQRKLAKLTIEAIKLFSREAFIKYITWPILQRKSSKTPRFSISNANAHLSKDTSNALTTCKENLTLLASRINKTAEPRASITITDNDSQGFTISRANRSLKFYKSGDGIIRIEETSGYPKKNSFELRLIEYPFGFRLWQLNKKTMTLKAACITVIDLLVLIAY</sequence>
<dbReference type="Proteomes" id="UP000182400">
    <property type="component" value="Unassembled WGS sequence"/>
</dbReference>
<keyword evidence="1" id="KW-1133">Transmembrane helix</keyword>
<reference evidence="2 3" key="1">
    <citation type="submission" date="2016-10" db="EMBL/GenBank/DDBJ databases">
        <authorList>
            <person name="de Groot N.N."/>
        </authorList>
    </citation>
    <scope>NUCLEOTIDE SEQUENCE [LARGE SCALE GENOMIC DNA]</scope>
    <source>
        <strain evidence="2 3">CCUG 59231</strain>
    </source>
</reference>
<name>A0A1I5QA25_9GAMM</name>
<evidence type="ECO:0000313" key="2">
    <source>
        <dbReference type="EMBL" id="SFP42696.1"/>
    </source>
</evidence>
<dbReference type="STRING" id="658457.SAMN05216601_11171"/>
<feature type="transmembrane region" description="Helical" evidence="1">
    <location>
        <begin position="12"/>
        <end position="31"/>
    </location>
</feature>
<organism evidence="2 3">
    <name type="scientific">Ectopseudomonas composti</name>
    <dbReference type="NCBI Taxonomy" id="658457"/>
    <lineage>
        <taxon>Bacteria</taxon>
        <taxon>Pseudomonadati</taxon>
        <taxon>Pseudomonadota</taxon>
        <taxon>Gammaproteobacteria</taxon>
        <taxon>Pseudomonadales</taxon>
        <taxon>Pseudomonadaceae</taxon>
        <taxon>Ectopseudomonas</taxon>
    </lineage>
</organism>
<keyword evidence="1" id="KW-0472">Membrane</keyword>
<dbReference type="EMBL" id="FOWP01000011">
    <property type="protein sequence ID" value="SFP42696.1"/>
    <property type="molecule type" value="Genomic_DNA"/>
</dbReference>
<dbReference type="AlphaFoldDB" id="A0A1I5QA25"/>